<gene>
    <name evidence="2" type="ORF">BaRGS_00028621</name>
</gene>
<evidence type="ECO:0000256" key="1">
    <source>
        <dbReference type="SAM" id="MobiDB-lite"/>
    </source>
</evidence>
<proteinExistence type="predicted"/>
<evidence type="ECO:0000313" key="2">
    <source>
        <dbReference type="EMBL" id="KAK7480137.1"/>
    </source>
</evidence>
<dbReference type="Proteomes" id="UP001519460">
    <property type="component" value="Unassembled WGS sequence"/>
</dbReference>
<feature type="region of interest" description="Disordered" evidence="1">
    <location>
        <begin position="69"/>
        <end position="95"/>
    </location>
</feature>
<feature type="compositionally biased region" description="Basic and acidic residues" evidence="1">
    <location>
        <begin position="69"/>
        <end position="80"/>
    </location>
</feature>
<protein>
    <submittedName>
        <fullName evidence="2">Uncharacterized protein</fullName>
    </submittedName>
</protein>
<evidence type="ECO:0000313" key="3">
    <source>
        <dbReference type="Proteomes" id="UP001519460"/>
    </source>
</evidence>
<accession>A0ABD0JZJ3</accession>
<dbReference type="AlphaFoldDB" id="A0ABD0JZJ3"/>
<comment type="caution">
    <text evidence="2">The sequence shown here is derived from an EMBL/GenBank/DDBJ whole genome shotgun (WGS) entry which is preliminary data.</text>
</comment>
<keyword evidence="3" id="KW-1185">Reference proteome</keyword>
<reference evidence="2 3" key="1">
    <citation type="journal article" date="2023" name="Sci. Data">
        <title>Genome assembly of the Korean intertidal mud-creeper Batillaria attramentaria.</title>
        <authorList>
            <person name="Patra A.K."/>
            <person name="Ho P.T."/>
            <person name="Jun S."/>
            <person name="Lee S.J."/>
            <person name="Kim Y."/>
            <person name="Won Y.J."/>
        </authorList>
    </citation>
    <scope>NUCLEOTIDE SEQUENCE [LARGE SCALE GENOMIC DNA]</scope>
    <source>
        <strain evidence="2">Wonlab-2016</strain>
    </source>
</reference>
<dbReference type="EMBL" id="JACVVK020000287">
    <property type="protein sequence ID" value="KAK7480137.1"/>
    <property type="molecule type" value="Genomic_DNA"/>
</dbReference>
<organism evidence="2 3">
    <name type="scientific">Batillaria attramentaria</name>
    <dbReference type="NCBI Taxonomy" id="370345"/>
    <lineage>
        <taxon>Eukaryota</taxon>
        <taxon>Metazoa</taxon>
        <taxon>Spiralia</taxon>
        <taxon>Lophotrochozoa</taxon>
        <taxon>Mollusca</taxon>
        <taxon>Gastropoda</taxon>
        <taxon>Caenogastropoda</taxon>
        <taxon>Sorbeoconcha</taxon>
        <taxon>Cerithioidea</taxon>
        <taxon>Batillariidae</taxon>
        <taxon>Batillaria</taxon>
    </lineage>
</organism>
<name>A0ABD0JZJ3_9CAEN</name>
<sequence>MPLSPIRDDELIHRATGSLTPLSAFVIYDRFVLWLMRSLWASAAIAQDVSLCEETLSLCQRMATKERTDDIVMGGEKKDGPPAAVSGRRSMADRS</sequence>